<evidence type="ECO:0000313" key="11">
    <source>
        <dbReference type="Proteomes" id="UP000008143"/>
    </source>
</evidence>
<dbReference type="GO" id="GO:0004674">
    <property type="term" value="F:protein serine/threonine kinase activity"/>
    <property type="evidence" value="ECO:0000318"/>
    <property type="project" value="GO_Central"/>
</dbReference>
<dbReference type="Proteomes" id="UP000008143">
    <property type="component" value="Chromosome 1"/>
</dbReference>
<evidence type="ECO:0000259" key="9">
    <source>
        <dbReference type="PROSITE" id="PS50011"/>
    </source>
</evidence>
<dbReference type="PROSITE" id="PS51285">
    <property type="entry name" value="AGC_KINASE_CTER"/>
    <property type="match status" value="1"/>
</dbReference>
<feature type="region of interest" description="Disordered" evidence="8">
    <location>
        <begin position="358"/>
        <end position="378"/>
    </location>
</feature>
<proteinExistence type="predicted"/>
<dbReference type="GO" id="GO:0005737">
    <property type="term" value="C:cytoplasm"/>
    <property type="evidence" value="ECO:0000318"/>
    <property type="project" value="GO_Central"/>
</dbReference>
<keyword evidence="11" id="KW-1185">Reference proteome</keyword>
<feature type="binding site" evidence="7">
    <location>
        <position position="468"/>
    </location>
    <ligand>
        <name>ATP</name>
        <dbReference type="ChEBI" id="CHEBI:30616"/>
    </ligand>
</feature>
<dbReference type="PANTHER" id="PTHR24351">
    <property type="entry name" value="RIBOSOMAL PROTEIN S6 KINASE"/>
    <property type="match status" value="1"/>
</dbReference>
<evidence type="ECO:0000259" key="10">
    <source>
        <dbReference type="PROSITE" id="PS51285"/>
    </source>
</evidence>
<dbReference type="RefSeq" id="XP_031762579.1">
    <property type="nucleotide sequence ID" value="XM_031906719.1"/>
</dbReference>
<dbReference type="PROSITE" id="PS00107">
    <property type="entry name" value="PROTEIN_KINASE_ATP"/>
    <property type="match status" value="1"/>
</dbReference>
<dbReference type="FunFam" id="1.10.510.10:FF:000210">
    <property type="entry name" value="Non-specific serine/threonine protein kinase"/>
    <property type="match status" value="1"/>
</dbReference>
<dbReference type="Xenbase" id="XB-GENE-29081807">
    <property type="gene designation" value="LOC100493584"/>
</dbReference>
<evidence type="ECO:0000256" key="6">
    <source>
        <dbReference type="ARBA" id="ARBA00022840"/>
    </source>
</evidence>
<sequence length="751" mass="85092">MGSEEQQHRVTNAKKYLPTFLNLKIRNLKQKCLFIPLQKTETDISSASNLKAENLQKQARRKEYFDASANQLGTSVNVKKKSPSIPRDPSPDFGNTLIPKKEKDDEEMPQNVEVIPSVEDIAQNVPAKDEKSASLYLSCVEPLNYSLYPSSDYASARIRQLWLISNYNVNWVLVLLARSSSMGDRMRKIFTNFFKLKNKEPKSRSVFSIPLQKTETDISSASNLKAEKPAEASAKKGILRRLCKSIRNLCQCKKKKCSEIVQEVSNTEMILEEKELLKEKPIEILTESPSIPRDPSPDFGNTLIPKREKDDEEMPQNVEVIPDVEDIAQNVPAKDEKSASLYLSCVEPLNYYTDPSSDYASASDHYTDPHSEFTAPSSKYTDASDYFSDKSLSPSKLELARNCYCEIIREIDRALNHVKVDARNQTTMADFKLQCELGAGAFGQVYRAQHRETRRIVAIKTQPKAAVKTIFKYRSILLEQRILLMAKQKQNPFVVGLFSSFITRQHICFAMDYAEGGDLESQLKQGAISLERTTFFSSCIVLGLKFLHENKIVHRDLKPENILLDGRGYAKIADFGLSIEGIGYRDEIWGNCGTVPYKAPEIFTELNYTRSVDWWALGVILYRMAIGEFPFDETDKQLLTAQIIHTEPKIPPDLLLSVKVTLQGLLEKDARLRLGSHETDAKEVMESSLFTGFNWDALLSQEMQAPFTPQISVKERVELVRLRLPGAGVPRPHRTPLEEAFEKLNCPPLLP</sequence>
<dbReference type="InterPro" id="IPR008271">
    <property type="entry name" value="Ser/Thr_kinase_AS"/>
</dbReference>
<evidence type="ECO:0000256" key="5">
    <source>
        <dbReference type="ARBA" id="ARBA00022777"/>
    </source>
</evidence>
<evidence type="ECO:0000256" key="8">
    <source>
        <dbReference type="SAM" id="MobiDB-lite"/>
    </source>
</evidence>
<keyword evidence="6 7" id="KW-0067">ATP-binding</keyword>
<dbReference type="Gene3D" id="3.30.200.20">
    <property type="entry name" value="Phosphorylase Kinase, domain 1"/>
    <property type="match status" value="1"/>
</dbReference>
<keyword evidence="1" id="KW-0723">Serine/threonine-protein kinase</keyword>
<dbReference type="OrthoDB" id="63267at2759"/>
<dbReference type="InterPro" id="IPR017441">
    <property type="entry name" value="Protein_kinase_ATP_BS"/>
</dbReference>
<evidence type="ECO:0000256" key="3">
    <source>
        <dbReference type="ARBA" id="ARBA00022679"/>
    </source>
</evidence>
<reference evidence="12" key="1">
    <citation type="submission" date="2025-08" db="UniProtKB">
        <authorList>
            <consortium name="RefSeq"/>
        </authorList>
    </citation>
    <scope>IDENTIFICATION</scope>
    <source>
        <strain evidence="12">Nigerian</strain>
        <tissue evidence="12">Liver and blood</tissue>
    </source>
</reference>
<dbReference type="Gene3D" id="1.10.510.10">
    <property type="entry name" value="Transferase(Phosphotransferase) domain 1"/>
    <property type="match status" value="1"/>
</dbReference>
<accession>A0A8J1JXF6</accession>
<evidence type="ECO:0000256" key="1">
    <source>
        <dbReference type="ARBA" id="ARBA00022527"/>
    </source>
</evidence>
<dbReference type="GeneID" id="100493584"/>
<dbReference type="Pfam" id="PF00069">
    <property type="entry name" value="Pkinase"/>
    <property type="match status" value="1"/>
</dbReference>
<keyword evidence="5 12" id="KW-0418">Kinase</keyword>
<evidence type="ECO:0000313" key="13">
    <source>
        <dbReference type="Xenbase" id="XB-GENE-29081807"/>
    </source>
</evidence>
<dbReference type="AGR" id="Xenbase:XB-GENE-29081807"/>
<feature type="domain" description="Protein kinase" evidence="9">
    <location>
        <begin position="431"/>
        <end position="690"/>
    </location>
</feature>
<dbReference type="PROSITE" id="PS50011">
    <property type="entry name" value="PROTEIN_KINASE_DOM"/>
    <property type="match status" value="1"/>
</dbReference>
<evidence type="ECO:0000313" key="12">
    <source>
        <dbReference type="RefSeq" id="XP_031762579.1"/>
    </source>
</evidence>
<protein>
    <submittedName>
        <fullName evidence="12">Chromosomal serine/threonine-protein kinase JIL-1</fullName>
    </submittedName>
</protein>
<feature type="region of interest" description="Disordered" evidence="8">
    <location>
        <begin position="77"/>
        <end position="108"/>
    </location>
</feature>
<dbReference type="InterPro" id="IPR000961">
    <property type="entry name" value="AGC-kinase_C"/>
</dbReference>
<dbReference type="KEGG" id="xtr:100493584"/>
<evidence type="ECO:0000256" key="4">
    <source>
        <dbReference type="ARBA" id="ARBA00022741"/>
    </source>
</evidence>
<feature type="domain" description="AGC-kinase C-terminal" evidence="10">
    <location>
        <begin position="691"/>
        <end position="751"/>
    </location>
</feature>
<name>A0A8J1JXF6_XENTR</name>
<dbReference type="PROSITE" id="PS00108">
    <property type="entry name" value="PROTEIN_KINASE_ST"/>
    <property type="match status" value="1"/>
</dbReference>
<dbReference type="GO" id="GO:0005524">
    <property type="term" value="F:ATP binding"/>
    <property type="evidence" value="ECO:0007669"/>
    <property type="project" value="UniProtKB-UniRule"/>
</dbReference>
<keyword evidence="3" id="KW-0808">Transferase</keyword>
<dbReference type="InterPro" id="IPR000719">
    <property type="entry name" value="Prot_kinase_dom"/>
</dbReference>
<organism evidence="11 12">
    <name type="scientific">Xenopus tropicalis</name>
    <name type="common">Western clawed frog</name>
    <name type="synonym">Silurana tropicalis</name>
    <dbReference type="NCBI Taxonomy" id="8364"/>
    <lineage>
        <taxon>Eukaryota</taxon>
        <taxon>Metazoa</taxon>
        <taxon>Chordata</taxon>
        <taxon>Craniata</taxon>
        <taxon>Vertebrata</taxon>
        <taxon>Euteleostomi</taxon>
        <taxon>Amphibia</taxon>
        <taxon>Batrachia</taxon>
        <taxon>Anura</taxon>
        <taxon>Pipoidea</taxon>
        <taxon>Pipidae</taxon>
        <taxon>Xenopodinae</taxon>
        <taxon>Xenopus</taxon>
        <taxon>Silurana</taxon>
    </lineage>
</organism>
<evidence type="ECO:0000256" key="7">
    <source>
        <dbReference type="PROSITE-ProRule" id="PRU10141"/>
    </source>
</evidence>
<dbReference type="GO" id="GO:0005634">
    <property type="term" value="C:nucleus"/>
    <property type="evidence" value="ECO:0000318"/>
    <property type="project" value="GO_Central"/>
</dbReference>
<evidence type="ECO:0000256" key="2">
    <source>
        <dbReference type="ARBA" id="ARBA00022553"/>
    </source>
</evidence>
<keyword evidence="2" id="KW-0597">Phosphoprotein</keyword>
<dbReference type="SUPFAM" id="SSF56112">
    <property type="entry name" value="Protein kinase-like (PK-like)"/>
    <property type="match status" value="1"/>
</dbReference>
<dbReference type="SMART" id="SM00220">
    <property type="entry name" value="S_TKc"/>
    <property type="match status" value="1"/>
</dbReference>
<dbReference type="FunFam" id="3.30.200.20:FF:000474">
    <property type="entry name" value="Serine/threonine-protein kinase N2-like"/>
    <property type="match status" value="1"/>
</dbReference>
<gene>
    <name evidence="12 13" type="primary">LOC100493584</name>
</gene>
<dbReference type="AlphaFoldDB" id="A0A8J1JXF6"/>
<keyword evidence="4 7" id="KW-0547">Nucleotide-binding</keyword>
<dbReference type="InterPro" id="IPR011009">
    <property type="entry name" value="Kinase-like_dom_sf"/>
</dbReference>